<proteinExistence type="predicted"/>
<dbReference type="InterPro" id="IPR010982">
    <property type="entry name" value="Lambda_DNA-bd_dom_sf"/>
</dbReference>
<protein>
    <submittedName>
        <fullName evidence="3">Helix-turn-helix domain-containing protein</fullName>
    </submittedName>
</protein>
<evidence type="ECO:0000259" key="2">
    <source>
        <dbReference type="PROSITE" id="PS50943"/>
    </source>
</evidence>
<gene>
    <name evidence="3" type="ORF">H9945_05230</name>
</gene>
<accession>A0A9D2S3D7</accession>
<dbReference type="Pfam" id="PF01381">
    <property type="entry name" value="HTH_3"/>
    <property type="match status" value="1"/>
</dbReference>
<evidence type="ECO:0000313" key="3">
    <source>
        <dbReference type="EMBL" id="HJB41884.1"/>
    </source>
</evidence>
<dbReference type="SUPFAM" id="SSF47413">
    <property type="entry name" value="lambda repressor-like DNA-binding domains"/>
    <property type="match status" value="1"/>
</dbReference>
<dbReference type="EMBL" id="DWYG01000081">
    <property type="protein sequence ID" value="HJB41884.1"/>
    <property type="molecule type" value="Genomic_DNA"/>
</dbReference>
<dbReference type="AlphaFoldDB" id="A0A9D2S3D7"/>
<dbReference type="Gene3D" id="1.10.260.40">
    <property type="entry name" value="lambda repressor-like DNA-binding domains"/>
    <property type="match status" value="1"/>
</dbReference>
<name>A0A9D2S3D7_9FIRM</name>
<dbReference type="InterPro" id="IPR001387">
    <property type="entry name" value="Cro/C1-type_HTH"/>
</dbReference>
<comment type="caution">
    <text evidence="3">The sequence shown here is derived from an EMBL/GenBank/DDBJ whole genome shotgun (WGS) entry which is preliminary data.</text>
</comment>
<feature type="region of interest" description="Disordered" evidence="1">
    <location>
        <begin position="100"/>
        <end position="120"/>
    </location>
</feature>
<feature type="compositionally biased region" description="Polar residues" evidence="1">
    <location>
        <begin position="100"/>
        <end position="109"/>
    </location>
</feature>
<dbReference type="GO" id="GO:0003677">
    <property type="term" value="F:DNA binding"/>
    <property type="evidence" value="ECO:0007669"/>
    <property type="project" value="InterPro"/>
</dbReference>
<reference evidence="3" key="1">
    <citation type="journal article" date="2021" name="PeerJ">
        <title>Extensive microbial diversity within the chicken gut microbiome revealed by metagenomics and culture.</title>
        <authorList>
            <person name="Gilroy R."/>
            <person name="Ravi A."/>
            <person name="Getino M."/>
            <person name="Pursley I."/>
            <person name="Horton D.L."/>
            <person name="Alikhan N.F."/>
            <person name="Baker D."/>
            <person name="Gharbi K."/>
            <person name="Hall N."/>
            <person name="Watson M."/>
            <person name="Adriaenssens E.M."/>
            <person name="Foster-Nyarko E."/>
            <person name="Jarju S."/>
            <person name="Secka A."/>
            <person name="Antonio M."/>
            <person name="Oren A."/>
            <person name="Chaudhuri R.R."/>
            <person name="La Ragione R."/>
            <person name="Hildebrand F."/>
            <person name="Pallen M.J."/>
        </authorList>
    </citation>
    <scope>NUCLEOTIDE SEQUENCE</scope>
    <source>
        <strain evidence="3">ChiBcec8-13705</strain>
    </source>
</reference>
<dbReference type="SMART" id="SM00530">
    <property type="entry name" value="HTH_XRE"/>
    <property type="match status" value="1"/>
</dbReference>
<organism evidence="3 4">
    <name type="scientific">Candidatus Gemmiger avicola</name>
    <dbReference type="NCBI Taxonomy" id="2838605"/>
    <lineage>
        <taxon>Bacteria</taxon>
        <taxon>Bacillati</taxon>
        <taxon>Bacillota</taxon>
        <taxon>Clostridia</taxon>
        <taxon>Eubacteriales</taxon>
        <taxon>Gemmiger</taxon>
    </lineage>
</organism>
<dbReference type="PROSITE" id="PS50943">
    <property type="entry name" value="HTH_CROC1"/>
    <property type="match status" value="1"/>
</dbReference>
<sequence length="132" mass="14976">MVYEFGARLLQLRKAKNLTQQALVDRAKALDPDLRLSDSVLGNYESDHTVPRLTEAAALAEVLGVSLDFLTNGENSRTLPLKDLSDSQIQLLMDLTQAFRQRNEATPQTERPDKPTNEQSELISRVIREIWR</sequence>
<feature type="domain" description="HTH cro/C1-type" evidence="2">
    <location>
        <begin position="9"/>
        <end position="70"/>
    </location>
</feature>
<evidence type="ECO:0000256" key="1">
    <source>
        <dbReference type="SAM" id="MobiDB-lite"/>
    </source>
</evidence>
<dbReference type="CDD" id="cd00093">
    <property type="entry name" value="HTH_XRE"/>
    <property type="match status" value="1"/>
</dbReference>
<evidence type="ECO:0000313" key="4">
    <source>
        <dbReference type="Proteomes" id="UP000886803"/>
    </source>
</evidence>
<reference evidence="3" key="2">
    <citation type="submission" date="2021-04" db="EMBL/GenBank/DDBJ databases">
        <authorList>
            <person name="Gilroy R."/>
        </authorList>
    </citation>
    <scope>NUCLEOTIDE SEQUENCE</scope>
    <source>
        <strain evidence="3">ChiBcec8-13705</strain>
    </source>
</reference>
<dbReference type="Proteomes" id="UP000886803">
    <property type="component" value="Unassembled WGS sequence"/>
</dbReference>